<evidence type="ECO:0000256" key="4">
    <source>
        <dbReference type="ARBA" id="ARBA00023015"/>
    </source>
</evidence>
<proteinExistence type="inferred from homology"/>
<evidence type="ECO:0000256" key="8">
    <source>
        <dbReference type="RuleBase" id="RU364150"/>
    </source>
</evidence>
<dbReference type="Pfam" id="PF09637">
    <property type="entry name" value="Med18"/>
    <property type="match status" value="1"/>
</dbReference>
<evidence type="ECO:0000256" key="1">
    <source>
        <dbReference type="ARBA" id="ARBA00004123"/>
    </source>
</evidence>
<keyword evidence="5 8" id="KW-0804">Transcription</keyword>
<comment type="similarity">
    <text evidence="2 8">Belongs to the Mediator complex subunit 18 family.</text>
</comment>
<evidence type="ECO:0000256" key="7">
    <source>
        <dbReference type="ARBA" id="ARBA00032012"/>
    </source>
</evidence>
<comment type="caution">
    <text evidence="9">The sequence shown here is derived from an EMBL/GenBank/DDBJ whole genome shotgun (WGS) entry which is preliminary data.</text>
</comment>
<evidence type="ECO:0000256" key="3">
    <source>
        <dbReference type="ARBA" id="ARBA00019612"/>
    </source>
</evidence>
<gene>
    <name evidence="9" type="primary">srb5</name>
    <name evidence="8" type="synonym">MED18</name>
    <name evidence="9" type="ORF">Q9L58_002402</name>
</gene>
<accession>A0ABR3GRB1</accession>
<dbReference type="Gene3D" id="2.40.320.10">
    <property type="entry name" value="Hypothetical Protein Pfu-838710-001"/>
    <property type="match status" value="1"/>
</dbReference>
<dbReference type="InterPro" id="IPR019095">
    <property type="entry name" value="Mediator_Med18"/>
</dbReference>
<keyword evidence="8" id="KW-0010">Activator</keyword>
<dbReference type="PANTHER" id="PTHR13321">
    <property type="entry name" value="MEDIATOR OF RNA POLYMERASE II TRANSCRIPTION, SUBUNIT 18"/>
    <property type="match status" value="1"/>
</dbReference>
<reference evidence="9 10" key="1">
    <citation type="submission" date="2024-02" db="EMBL/GenBank/DDBJ databases">
        <title>Discinaceae phylogenomics.</title>
        <authorList>
            <person name="Dirks A.C."/>
            <person name="James T.Y."/>
        </authorList>
    </citation>
    <scope>NUCLEOTIDE SEQUENCE [LARGE SCALE GENOMIC DNA]</scope>
    <source>
        <strain evidence="9 10">ACD0624</strain>
    </source>
</reference>
<comment type="subcellular location">
    <subcellularLocation>
        <location evidence="1 8">Nucleus</location>
    </subcellularLocation>
</comment>
<dbReference type="Proteomes" id="UP001447188">
    <property type="component" value="Unassembled WGS sequence"/>
</dbReference>
<dbReference type="EMBL" id="JBBBZM010000021">
    <property type="protein sequence ID" value="KAL0638466.1"/>
    <property type="molecule type" value="Genomic_DNA"/>
</dbReference>
<evidence type="ECO:0000313" key="9">
    <source>
        <dbReference type="EMBL" id="KAL0638466.1"/>
    </source>
</evidence>
<keyword evidence="4 8" id="KW-0805">Transcription regulation</keyword>
<evidence type="ECO:0000256" key="2">
    <source>
        <dbReference type="ARBA" id="ARBA00009814"/>
    </source>
</evidence>
<comment type="function">
    <text evidence="8">Component of the Mediator complex, a coactivator involved in the regulated transcription of nearly all RNA polymerase II-dependent genes. Mediator functions as a bridge to convey information from gene-specific regulatory proteins to the basal RNA polymerase II transcription machinery. Mediator is recruited to promoters by direct interactions with regulatory proteins and serves as a scaffold for the assembly of a functional preinitiation complex with RNA polymerase II and the general transcription factors.</text>
</comment>
<keyword evidence="10" id="KW-1185">Reference proteome</keyword>
<organism evidence="9 10">
    <name type="scientific">Discina gigas</name>
    <dbReference type="NCBI Taxonomy" id="1032678"/>
    <lineage>
        <taxon>Eukaryota</taxon>
        <taxon>Fungi</taxon>
        <taxon>Dikarya</taxon>
        <taxon>Ascomycota</taxon>
        <taxon>Pezizomycotina</taxon>
        <taxon>Pezizomycetes</taxon>
        <taxon>Pezizales</taxon>
        <taxon>Discinaceae</taxon>
        <taxon>Discina</taxon>
    </lineage>
</organism>
<comment type="subunit">
    <text evidence="8">Component of the Mediator complex.</text>
</comment>
<keyword evidence="6 8" id="KW-0539">Nucleus</keyword>
<name>A0ABR3GRB1_9PEZI</name>
<protein>
    <recommendedName>
        <fullName evidence="3 8">Mediator of RNA polymerase II transcription subunit 18</fullName>
    </recommendedName>
    <alternativeName>
        <fullName evidence="7 8">Mediator complex subunit 18</fullName>
    </alternativeName>
</protein>
<evidence type="ECO:0000313" key="10">
    <source>
        <dbReference type="Proteomes" id="UP001447188"/>
    </source>
</evidence>
<sequence length="248" mass="27562">MAKPQHVTQFQNSHQELSLYSHIPASRQPPILRIISGITGMLPENSLHHHLVFKPKRPKQPGGGGAELYYVQLVSKVEEMEDEKGKENRGYELRKQKWKMTLEDIPEVTRKPVTSRSVLSSNIAEGDAIAFVESLGYTFQSAYFTRSSRLMHGNVIIKLSQILLPQPTPPSSTPAPGAVFGNPFPTSSLTTLDPAKSWILKASVRVQSNQDVESLNTGVNGLKGFKELMKGMCDLEIAERLALDTRVR</sequence>
<evidence type="ECO:0000256" key="5">
    <source>
        <dbReference type="ARBA" id="ARBA00023163"/>
    </source>
</evidence>
<evidence type="ECO:0000256" key="6">
    <source>
        <dbReference type="ARBA" id="ARBA00023242"/>
    </source>
</evidence>
<dbReference type="PANTHER" id="PTHR13321:SF2">
    <property type="entry name" value="MEDIATOR OF RNA POLYMERASE II TRANSCRIPTION SUBUNIT 18"/>
    <property type="match status" value="1"/>
</dbReference>